<sequence>MFIQKINNYLGVPVLTLIVLSLLGVPRVILHDLSIIEEGSVVNSILVFAPIIIWIAYIVLKNVNKPFLSLLLIGFFYGIFLAIVHQILWNVAMDTSIQLGGNFSNLPQAVSNIIVRTFAFFSGVTTGIVVGAITGAVGSLLNFVKKRFTPRQNKD</sequence>
<evidence type="ECO:0000313" key="3">
    <source>
        <dbReference type="Proteomes" id="UP001059773"/>
    </source>
</evidence>
<keyword evidence="1" id="KW-0472">Membrane</keyword>
<keyword evidence="3" id="KW-1185">Reference proteome</keyword>
<feature type="transmembrane region" description="Helical" evidence="1">
    <location>
        <begin position="67"/>
        <end position="93"/>
    </location>
</feature>
<protein>
    <submittedName>
        <fullName evidence="2">Uncharacterized protein</fullName>
    </submittedName>
</protein>
<accession>A0ABY5JT50</accession>
<dbReference type="RefSeq" id="WP_256708577.1">
    <property type="nucleotide sequence ID" value="NZ_CP101914.1"/>
</dbReference>
<keyword evidence="1" id="KW-1133">Transmembrane helix</keyword>
<feature type="transmembrane region" description="Helical" evidence="1">
    <location>
        <begin position="41"/>
        <end position="60"/>
    </location>
</feature>
<evidence type="ECO:0000256" key="1">
    <source>
        <dbReference type="SAM" id="Phobius"/>
    </source>
</evidence>
<keyword evidence="1" id="KW-0812">Transmembrane</keyword>
<dbReference type="Proteomes" id="UP001059773">
    <property type="component" value="Chromosome"/>
</dbReference>
<gene>
    <name evidence="2" type="ORF">NP439_02110</name>
</gene>
<evidence type="ECO:0000313" key="2">
    <source>
        <dbReference type="EMBL" id="UUI03513.1"/>
    </source>
</evidence>
<name>A0ABY5JT50_9BACI</name>
<organism evidence="2 3">
    <name type="scientific">Oceanobacillus jeddahense</name>
    <dbReference type="NCBI Taxonomy" id="1462527"/>
    <lineage>
        <taxon>Bacteria</taxon>
        <taxon>Bacillati</taxon>
        <taxon>Bacillota</taxon>
        <taxon>Bacilli</taxon>
        <taxon>Bacillales</taxon>
        <taxon>Bacillaceae</taxon>
        <taxon>Oceanobacillus</taxon>
    </lineage>
</organism>
<proteinExistence type="predicted"/>
<dbReference type="EMBL" id="CP101914">
    <property type="protein sequence ID" value="UUI03513.1"/>
    <property type="molecule type" value="Genomic_DNA"/>
</dbReference>
<reference evidence="2" key="1">
    <citation type="submission" date="2022-07" db="EMBL/GenBank/DDBJ databases">
        <title>FELIX.</title>
        <authorList>
            <person name="Wan K.H."/>
            <person name="Park S."/>
            <person name="Lawrence Q."/>
            <person name="Eichenberger J.P."/>
            <person name="Booth B.W."/>
            <person name="Piaggio A.J."/>
            <person name="Chandler J.C."/>
            <person name="Franklin A.B."/>
            <person name="Celniker S.E."/>
        </authorList>
    </citation>
    <scope>NUCLEOTIDE SEQUENCE</scope>
    <source>
        <strain evidence="2">QA-1986 374</strain>
    </source>
</reference>
<feature type="transmembrane region" description="Helical" evidence="1">
    <location>
        <begin position="113"/>
        <end position="144"/>
    </location>
</feature>
<feature type="transmembrane region" description="Helical" evidence="1">
    <location>
        <begin position="9"/>
        <end position="29"/>
    </location>
</feature>